<reference evidence="1" key="1">
    <citation type="submission" date="2020-08" db="EMBL/GenBank/DDBJ databases">
        <title>Multicomponent nature underlies the extraordinary mechanical properties of spider dragline silk.</title>
        <authorList>
            <person name="Kono N."/>
            <person name="Nakamura H."/>
            <person name="Mori M."/>
            <person name="Yoshida Y."/>
            <person name="Ohtoshi R."/>
            <person name="Malay A.D."/>
            <person name="Moran D.A.P."/>
            <person name="Tomita M."/>
            <person name="Numata K."/>
            <person name="Arakawa K."/>
        </authorList>
    </citation>
    <scope>NUCLEOTIDE SEQUENCE</scope>
</reference>
<protein>
    <submittedName>
        <fullName evidence="1">Uncharacterized protein</fullName>
    </submittedName>
</protein>
<evidence type="ECO:0000313" key="1">
    <source>
        <dbReference type="EMBL" id="GFY57307.1"/>
    </source>
</evidence>
<name>A0A8X6XNL4_9ARAC</name>
<organism evidence="1 2">
    <name type="scientific">Trichonephila inaurata madagascariensis</name>
    <dbReference type="NCBI Taxonomy" id="2747483"/>
    <lineage>
        <taxon>Eukaryota</taxon>
        <taxon>Metazoa</taxon>
        <taxon>Ecdysozoa</taxon>
        <taxon>Arthropoda</taxon>
        <taxon>Chelicerata</taxon>
        <taxon>Arachnida</taxon>
        <taxon>Araneae</taxon>
        <taxon>Araneomorphae</taxon>
        <taxon>Entelegynae</taxon>
        <taxon>Araneoidea</taxon>
        <taxon>Nephilidae</taxon>
        <taxon>Trichonephila</taxon>
        <taxon>Trichonephila inaurata</taxon>
    </lineage>
</organism>
<accession>A0A8X6XNL4</accession>
<dbReference type="Proteomes" id="UP000886998">
    <property type="component" value="Unassembled WGS sequence"/>
</dbReference>
<comment type="caution">
    <text evidence="1">The sequence shown here is derived from an EMBL/GenBank/DDBJ whole genome shotgun (WGS) entry which is preliminary data.</text>
</comment>
<evidence type="ECO:0000313" key="2">
    <source>
        <dbReference type="Proteomes" id="UP000886998"/>
    </source>
</evidence>
<sequence>MERKRVSESGRNGEKEELMKLERGVDRGSSLDCSAFLPDFRLVWIDRNRYLLGVVERNICRADCDITALRAFIPLCVLSFHFFFSKGYKC</sequence>
<gene>
    <name evidence="1" type="ORF">TNIN_50411</name>
</gene>
<dbReference type="EMBL" id="BMAV01011427">
    <property type="protein sequence ID" value="GFY57307.1"/>
    <property type="molecule type" value="Genomic_DNA"/>
</dbReference>
<proteinExistence type="predicted"/>
<keyword evidence="2" id="KW-1185">Reference proteome</keyword>
<dbReference type="AlphaFoldDB" id="A0A8X6XNL4"/>